<comment type="similarity">
    <text evidence="1">Belongs to the bleomycin resistance protein family.</text>
</comment>
<accession>A0A327QYA5</accession>
<dbReference type="Proteomes" id="UP000249547">
    <property type="component" value="Unassembled WGS sequence"/>
</dbReference>
<name>A0A327QYA5_9BACT</name>
<dbReference type="SUPFAM" id="SSF54593">
    <property type="entry name" value="Glyoxalase/Bleomycin resistance protein/Dihydroxybiphenyl dioxygenase"/>
    <property type="match status" value="1"/>
</dbReference>
<dbReference type="GO" id="GO:0046677">
    <property type="term" value="P:response to antibiotic"/>
    <property type="evidence" value="ECO:0007669"/>
    <property type="project" value="UniProtKB-KW"/>
</dbReference>
<evidence type="ECO:0000313" key="6">
    <source>
        <dbReference type="Proteomes" id="UP000249547"/>
    </source>
</evidence>
<gene>
    <name evidence="5" type="ORF">LX64_01245</name>
</gene>
<evidence type="ECO:0000313" key="5">
    <source>
        <dbReference type="EMBL" id="RAJ08592.1"/>
    </source>
</evidence>
<organism evidence="5 6">
    <name type="scientific">Chitinophaga skermanii</name>
    <dbReference type="NCBI Taxonomy" id="331697"/>
    <lineage>
        <taxon>Bacteria</taxon>
        <taxon>Pseudomonadati</taxon>
        <taxon>Bacteroidota</taxon>
        <taxon>Chitinophagia</taxon>
        <taxon>Chitinophagales</taxon>
        <taxon>Chitinophagaceae</taxon>
        <taxon>Chitinophaga</taxon>
    </lineage>
</organism>
<feature type="domain" description="VOC" evidence="4">
    <location>
        <begin position="1"/>
        <end position="119"/>
    </location>
</feature>
<protein>
    <recommendedName>
        <fullName evidence="2">Bleomycin resistance protein</fullName>
    </recommendedName>
</protein>
<evidence type="ECO:0000256" key="1">
    <source>
        <dbReference type="ARBA" id="ARBA00011051"/>
    </source>
</evidence>
<comment type="caution">
    <text evidence="5">The sequence shown here is derived from an EMBL/GenBank/DDBJ whole genome shotgun (WGS) entry which is preliminary data.</text>
</comment>
<dbReference type="Pfam" id="PF19581">
    <property type="entry name" value="Glyoxalase_7"/>
    <property type="match status" value="1"/>
</dbReference>
<keyword evidence="6" id="KW-1185">Reference proteome</keyword>
<dbReference type="OrthoDB" id="9803104at2"/>
<dbReference type="PROSITE" id="PS51819">
    <property type="entry name" value="VOC"/>
    <property type="match status" value="1"/>
</dbReference>
<dbReference type="EMBL" id="QLLL01000002">
    <property type="protein sequence ID" value="RAJ08592.1"/>
    <property type="molecule type" value="Genomic_DNA"/>
</dbReference>
<dbReference type="InterPro" id="IPR000335">
    <property type="entry name" value="Bleomycin-R"/>
</dbReference>
<dbReference type="RefSeq" id="WP_111596727.1">
    <property type="nucleotide sequence ID" value="NZ_QLLL01000002.1"/>
</dbReference>
<keyword evidence="3" id="KW-0046">Antibiotic resistance</keyword>
<evidence type="ECO:0000256" key="3">
    <source>
        <dbReference type="ARBA" id="ARBA00023251"/>
    </source>
</evidence>
<dbReference type="Gene3D" id="3.10.180.10">
    <property type="entry name" value="2,3-Dihydroxybiphenyl 1,2-Dioxygenase, domain 1"/>
    <property type="match status" value="1"/>
</dbReference>
<reference evidence="5 6" key="1">
    <citation type="submission" date="2018-06" db="EMBL/GenBank/DDBJ databases">
        <title>Genomic Encyclopedia of Archaeal and Bacterial Type Strains, Phase II (KMG-II): from individual species to whole genera.</title>
        <authorList>
            <person name="Goeker M."/>
        </authorList>
    </citation>
    <scope>NUCLEOTIDE SEQUENCE [LARGE SCALE GENOMIC DNA]</scope>
    <source>
        <strain evidence="5 6">DSM 23857</strain>
    </source>
</reference>
<proteinExistence type="inferred from homology"/>
<sequence>MLKVVPVFRVFNYEKVIEFYVDFLGFEVVFKHQPGNFPFYMQVKFQDALLDLSEHHGDATPGGRIFITGMKDLASFQQQLMAKEYRYLKPGLHKAFWDENILLVEVLDPFMNKIIFQETLTPQS</sequence>
<dbReference type="InterPro" id="IPR037523">
    <property type="entry name" value="VOC_core"/>
</dbReference>
<dbReference type="InterPro" id="IPR029068">
    <property type="entry name" value="Glyas_Bleomycin-R_OHBP_Dase"/>
</dbReference>
<evidence type="ECO:0000256" key="2">
    <source>
        <dbReference type="ARBA" id="ARBA00021572"/>
    </source>
</evidence>
<dbReference type="AlphaFoldDB" id="A0A327QYA5"/>
<evidence type="ECO:0000259" key="4">
    <source>
        <dbReference type="PROSITE" id="PS51819"/>
    </source>
</evidence>